<protein>
    <submittedName>
        <fullName evidence="3">Myo-inositol 2-dehydrogenase</fullName>
        <ecNumber evidence="3">1.1.1.18</ecNumber>
    </submittedName>
</protein>
<dbReference type="Pfam" id="PF01408">
    <property type="entry name" value="GFO_IDH_MocA"/>
    <property type="match status" value="1"/>
</dbReference>
<dbReference type="RefSeq" id="WP_218094232.1">
    <property type="nucleotide sequence ID" value="NZ_CAJVAS010000025.1"/>
</dbReference>
<dbReference type="EC" id="1.1.1.18" evidence="3"/>
<evidence type="ECO:0000313" key="3">
    <source>
        <dbReference type="EMBL" id="CAG7643660.1"/>
    </source>
</evidence>
<dbReference type="Proteomes" id="UP000693672">
    <property type="component" value="Unassembled WGS sequence"/>
</dbReference>
<comment type="caution">
    <text evidence="3">The sequence shown here is derived from an EMBL/GenBank/DDBJ whole genome shotgun (WGS) entry which is preliminary data.</text>
</comment>
<evidence type="ECO:0000313" key="4">
    <source>
        <dbReference type="Proteomes" id="UP000693672"/>
    </source>
</evidence>
<dbReference type="Pfam" id="PF22725">
    <property type="entry name" value="GFO_IDH_MocA_C3"/>
    <property type="match status" value="1"/>
</dbReference>
<organism evidence="3 4">
    <name type="scientific">Paenibacillus solanacearum</name>
    <dbReference type="NCBI Taxonomy" id="2048548"/>
    <lineage>
        <taxon>Bacteria</taxon>
        <taxon>Bacillati</taxon>
        <taxon>Bacillota</taxon>
        <taxon>Bacilli</taxon>
        <taxon>Bacillales</taxon>
        <taxon>Paenibacillaceae</taxon>
        <taxon>Paenibacillus</taxon>
    </lineage>
</organism>
<dbReference type="EMBL" id="CAJVAS010000025">
    <property type="protein sequence ID" value="CAG7643660.1"/>
    <property type="molecule type" value="Genomic_DNA"/>
</dbReference>
<dbReference type="PANTHER" id="PTHR43377">
    <property type="entry name" value="BILIVERDIN REDUCTASE A"/>
    <property type="match status" value="1"/>
</dbReference>
<keyword evidence="4" id="KW-1185">Reference proteome</keyword>
<feature type="domain" description="Gfo/Idh/MocA-like oxidoreductase N-terminal" evidence="1">
    <location>
        <begin position="2"/>
        <end position="120"/>
    </location>
</feature>
<name>A0A916K7M5_9BACL</name>
<proteinExistence type="predicted"/>
<dbReference type="GO" id="GO:0050112">
    <property type="term" value="F:inositol 2-dehydrogenase (NAD+) activity"/>
    <property type="evidence" value="ECO:0007669"/>
    <property type="project" value="UniProtKB-EC"/>
</dbReference>
<sequence>MFRIGLVGAGTMGNTHSRAYRQIEDAAIVAVCDIDAGKANKLAAPWSAAVYSSLEEMLKNGEFDAVDICLPTDLHREAAELAAAYGKHVFCEKPIALNEEDASAIIDACKKAGVKLMVGHVVRFFPEYRSARDQVRSGRLGNLGVVRTVRSGAFPLWSEWFKDDSRSGGPLLDLAIHDFDYLRWTFGPVKRVFSRVLPVQPDGPAHTLTVLRFESGVMAHVEASWGYPQGSPFQTAIEITGSNGMVQFDKDKSNSIVQFGGSQKPSGVPDSPLAKSPYALELEHFIDCVKNDKEPLTSGEESLASLRIGLAARRSAETKQPVELEGVHQ</sequence>
<keyword evidence="3" id="KW-0560">Oxidoreductase</keyword>
<dbReference type="InterPro" id="IPR051450">
    <property type="entry name" value="Gfo/Idh/MocA_Oxidoreductases"/>
</dbReference>
<accession>A0A916K7M5</accession>
<feature type="domain" description="GFO/IDH/MocA-like oxidoreductase" evidence="2">
    <location>
        <begin position="128"/>
        <end position="246"/>
    </location>
</feature>
<dbReference type="GO" id="GO:0000166">
    <property type="term" value="F:nucleotide binding"/>
    <property type="evidence" value="ECO:0007669"/>
    <property type="project" value="InterPro"/>
</dbReference>
<dbReference type="InterPro" id="IPR055170">
    <property type="entry name" value="GFO_IDH_MocA-like_dom"/>
</dbReference>
<dbReference type="AlphaFoldDB" id="A0A916K7M5"/>
<reference evidence="3" key="1">
    <citation type="submission" date="2021-06" db="EMBL/GenBank/DDBJ databases">
        <authorList>
            <person name="Criscuolo A."/>
        </authorList>
    </citation>
    <scope>NUCLEOTIDE SEQUENCE</scope>
    <source>
        <strain evidence="3">CIP111600</strain>
    </source>
</reference>
<evidence type="ECO:0000259" key="1">
    <source>
        <dbReference type="Pfam" id="PF01408"/>
    </source>
</evidence>
<dbReference type="PANTHER" id="PTHR43377:SF1">
    <property type="entry name" value="BILIVERDIN REDUCTASE A"/>
    <property type="match status" value="1"/>
</dbReference>
<evidence type="ECO:0000259" key="2">
    <source>
        <dbReference type="Pfam" id="PF22725"/>
    </source>
</evidence>
<gene>
    <name evidence="3" type="primary">iolG_28</name>
    <name evidence="3" type="ORF">PAESOLCIP111_04520</name>
</gene>
<dbReference type="InterPro" id="IPR000683">
    <property type="entry name" value="Gfo/Idh/MocA-like_OxRdtase_N"/>
</dbReference>